<keyword evidence="5" id="KW-1185">Reference proteome</keyword>
<feature type="compositionally biased region" description="Low complexity" evidence="2">
    <location>
        <begin position="265"/>
        <end position="274"/>
    </location>
</feature>
<dbReference type="GO" id="GO:0008017">
    <property type="term" value="F:microtubule binding"/>
    <property type="evidence" value="ECO:0007669"/>
    <property type="project" value="TreeGrafter"/>
</dbReference>
<dbReference type="Pfam" id="PF02212">
    <property type="entry name" value="GED"/>
    <property type="match status" value="1"/>
</dbReference>
<evidence type="ECO:0000313" key="5">
    <source>
        <dbReference type="Proteomes" id="UP000250321"/>
    </source>
</evidence>
<dbReference type="Gene3D" id="1.20.120.1240">
    <property type="entry name" value="Dynamin, middle domain"/>
    <property type="match status" value="1"/>
</dbReference>
<evidence type="ECO:0000256" key="1">
    <source>
        <dbReference type="ARBA" id="ARBA00023175"/>
    </source>
</evidence>
<dbReference type="PANTHER" id="PTHR11566">
    <property type="entry name" value="DYNAMIN"/>
    <property type="match status" value="1"/>
</dbReference>
<reference evidence="4 5" key="1">
    <citation type="submission" date="2018-02" db="EMBL/GenBank/DDBJ databases">
        <title>Draft genome of wild Prunus yedoensis var. nudiflora.</title>
        <authorList>
            <person name="Baek S."/>
            <person name="Kim J.-H."/>
            <person name="Choi K."/>
            <person name="Kim G.-B."/>
            <person name="Cho A."/>
            <person name="Jang H."/>
            <person name="Shin C.-H."/>
            <person name="Yu H.-J."/>
            <person name="Mun J.-H."/>
        </authorList>
    </citation>
    <scope>NUCLEOTIDE SEQUENCE [LARGE SCALE GENOMIC DNA]</scope>
    <source>
        <strain evidence="5">cv. Jeju island</strain>
        <tissue evidence="4">Leaf</tissue>
    </source>
</reference>
<dbReference type="STRING" id="2094558.A0A315A3B8"/>
<dbReference type="GO" id="GO:0005525">
    <property type="term" value="F:GTP binding"/>
    <property type="evidence" value="ECO:0007669"/>
    <property type="project" value="InterPro"/>
</dbReference>
<dbReference type="PROSITE" id="PS51388">
    <property type="entry name" value="GED"/>
    <property type="match status" value="1"/>
</dbReference>
<dbReference type="AlphaFoldDB" id="A0A315A3B8"/>
<dbReference type="InterPro" id="IPR020850">
    <property type="entry name" value="GED_dom"/>
</dbReference>
<feature type="domain" description="GED" evidence="3">
    <location>
        <begin position="129"/>
        <end position="222"/>
    </location>
</feature>
<feature type="compositionally biased region" description="Polar residues" evidence="2">
    <location>
        <begin position="106"/>
        <end position="117"/>
    </location>
</feature>
<dbReference type="PANTHER" id="PTHR11566:SF219">
    <property type="entry name" value="DYNAMIN GTPASE"/>
    <property type="match status" value="1"/>
</dbReference>
<feature type="region of interest" description="Disordered" evidence="2">
    <location>
        <begin position="92"/>
        <end position="122"/>
    </location>
</feature>
<dbReference type="GO" id="GO:0005874">
    <property type="term" value="C:microtubule"/>
    <property type="evidence" value="ECO:0007669"/>
    <property type="project" value="TreeGrafter"/>
</dbReference>
<dbReference type="SUPFAM" id="SSF50729">
    <property type="entry name" value="PH domain-like"/>
    <property type="match status" value="1"/>
</dbReference>
<dbReference type="OrthoDB" id="5562561at2759"/>
<dbReference type="SMART" id="SM00302">
    <property type="entry name" value="GED"/>
    <property type="match status" value="1"/>
</dbReference>
<dbReference type="Proteomes" id="UP000250321">
    <property type="component" value="Unassembled WGS sequence"/>
</dbReference>
<organism evidence="4 5">
    <name type="scientific">Prunus yedoensis var. nudiflora</name>
    <dbReference type="NCBI Taxonomy" id="2094558"/>
    <lineage>
        <taxon>Eukaryota</taxon>
        <taxon>Viridiplantae</taxon>
        <taxon>Streptophyta</taxon>
        <taxon>Embryophyta</taxon>
        <taxon>Tracheophyta</taxon>
        <taxon>Spermatophyta</taxon>
        <taxon>Magnoliopsida</taxon>
        <taxon>eudicotyledons</taxon>
        <taxon>Gunneridae</taxon>
        <taxon>Pentapetalae</taxon>
        <taxon>rosids</taxon>
        <taxon>fabids</taxon>
        <taxon>Rosales</taxon>
        <taxon>Rosaceae</taxon>
        <taxon>Amygdaloideae</taxon>
        <taxon>Amygdaleae</taxon>
        <taxon>Prunus</taxon>
    </lineage>
</organism>
<dbReference type="Gene3D" id="2.30.29.30">
    <property type="entry name" value="Pleckstrin-homology domain (PH domain)/Phosphotyrosine-binding domain (PTB)"/>
    <property type="match status" value="1"/>
</dbReference>
<feature type="region of interest" description="Disordered" evidence="2">
    <location>
        <begin position="251"/>
        <end position="292"/>
    </location>
</feature>
<dbReference type="EMBL" id="PJQY01000688">
    <property type="protein sequence ID" value="PQQ08646.1"/>
    <property type="molecule type" value="Genomic_DNA"/>
</dbReference>
<dbReference type="InterPro" id="IPR011993">
    <property type="entry name" value="PH-like_dom_sf"/>
</dbReference>
<dbReference type="GO" id="GO:0016020">
    <property type="term" value="C:membrane"/>
    <property type="evidence" value="ECO:0007669"/>
    <property type="project" value="TreeGrafter"/>
</dbReference>
<dbReference type="InterPro" id="IPR003130">
    <property type="entry name" value="GED"/>
</dbReference>
<keyword evidence="1" id="KW-0505">Motor protein</keyword>
<protein>
    <submittedName>
        <fullName evidence="4">Dynamin-2A-like</fullName>
    </submittedName>
</protein>
<dbReference type="GO" id="GO:0003924">
    <property type="term" value="F:GTPase activity"/>
    <property type="evidence" value="ECO:0007669"/>
    <property type="project" value="InterPro"/>
</dbReference>
<accession>A0A315A3B8</accession>
<evidence type="ECO:0000256" key="2">
    <source>
        <dbReference type="SAM" id="MobiDB-lite"/>
    </source>
</evidence>
<dbReference type="InterPro" id="IPR022812">
    <property type="entry name" value="Dynamin"/>
</dbReference>
<proteinExistence type="predicted"/>
<gene>
    <name evidence="4" type="ORF">Pyn_37430</name>
</gene>
<sequence length="292" mass="32586">MPVAIVTKLIIILQECNIEEASDEEEPPPPKSSKDKKGNASEKAPSLVFKITSKVPYKTVLKAHSAVVLKAETVADKIEWINKIGKVIQPSKGPLRGASTEGGPTMRQSLSDGSLDTMTRRPADPEEELRWMSQEVRGYVEAVLNSLAANVPKAVVLCQVEKAKEDMLNQLYSSVSAQNTVKIEELLQEDHNVKHRRERYQKQSTLLSKLTRQLSIHDNRAAAAQLVQWWWWCTRKQPKIKWCIRSSSNGHSRHYSDPAQNGDVNSGSNSGSRRTPNRLPPPPPGSSGSRYF</sequence>
<name>A0A315A3B8_PRUYE</name>
<evidence type="ECO:0000259" key="3">
    <source>
        <dbReference type="PROSITE" id="PS51388"/>
    </source>
</evidence>
<comment type="caution">
    <text evidence="4">The sequence shown here is derived from an EMBL/GenBank/DDBJ whole genome shotgun (WGS) entry which is preliminary data.</text>
</comment>
<evidence type="ECO:0000313" key="4">
    <source>
        <dbReference type="EMBL" id="PQQ08646.1"/>
    </source>
</evidence>
<feature type="region of interest" description="Disordered" evidence="2">
    <location>
        <begin position="20"/>
        <end position="43"/>
    </location>
</feature>
<dbReference type="GO" id="GO:0005737">
    <property type="term" value="C:cytoplasm"/>
    <property type="evidence" value="ECO:0007669"/>
    <property type="project" value="TreeGrafter"/>
</dbReference>
<dbReference type="FunFam" id="1.20.120.1240:FF:000017">
    <property type="entry name" value="Dynamin-2A"/>
    <property type="match status" value="1"/>
</dbReference>